<evidence type="ECO:0000313" key="4">
    <source>
        <dbReference type="Proteomes" id="UP000646386"/>
    </source>
</evidence>
<evidence type="ECO:0000313" key="3">
    <source>
        <dbReference type="EMBL" id="QXI05378.1"/>
    </source>
</evidence>
<dbReference type="SUPFAM" id="SSF47345">
    <property type="entry name" value="Colicin E immunity proteins"/>
    <property type="match status" value="1"/>
</dbReference>
<dbReference type="Gene3D" id="1.10.1200.20">
    <property type="entry name" value="Colicin E immunity protein"/>
    <property type="match status" value="1"/>
</dbReference>
<protein>
    <submittedName>
        <fullName evidence="3">Bacteriocin immunity protein</fullName>
    </submittedName>
</protein>
<sequence length="87" mass="9546">MKSNLSDYTEAEFLSFLQEIRAANKNAPDEVLDPLLSHFCTITGHPDGTDLIYYPEDGADNSNEGIIETVKRWRAAQGLPGFSGANT</sequence>
<organism evidence="3 4">
    <name type="scientific">Pseudomonas tensinigenes</name>
    <dbReference type="NCBI Taxonomy" id="2745511"/>
    <lineage>
        <taxon>Bacteria</taxon>
        <taxon>Pseudomonadati</taxon>
        <taxon>Pseudomonadota</taxon>
        <taxon>Gammaproteobacteria</taxon>
        <taxon>Pseudomonadales</taxon>
        <taxon>Pseudomonadaceae</taxon>
        <taxon>Pseudomonas</taxon>
    </lineage>
</organism>
<dbReference type="CDD" id="cd16363">
    <property type="entry name" value="Col_Im_like"/>
    <property type="match status" value="1"/>
</dbReference>
<dbReference type="PRINTS" id="PR01299">
    <property type="entry name" value="PYOCIN"/>
</dbReference>
<evidence type="ECO:0000256" key="2">
    <source>
        <dbReference type="ARBA" id="ARBA00023025"/>
    </source>
</evidence>
<gene>
    <name evidence="3" type="ORF">HU718_025700</name>
</gene>
<dbReference type="EMBL" id="CP077089">
    <property type="protein sequence ID" value="QXI05378.1"/>
    <property type="molecule type" value="Genomic_DNA"/>
</dbReference>
<dbReference type="Pfam" id="PF01320">
    <property type="entry name" value="Colicin_Pyocin"/>
    <property type="match status" value="1"/>
</dbReference>
<dbReference type="InterPro" id="IPR035900">
    <property type="entry name" value="Colicin_E_sf"/>
</dbReference>
<comment type="similarity">
    <text evidence="1">Belongs to the colicins ColE2/ColE8/ColE9 and pyocins S1/S2 family.</text>
</comment>
<evidence type="ECO:0000256" key="1">
    <source>
        <dbReference type="ARBA" id="ARBA00009346"/>
    </source>
</evidence>
<keyword evidence="4" id="KW-1185">Reference proteome</keyword>
<proteinExistence type="inferred from homology"/>
<dbReference type="InterPro" id="IPR000290">
    <property type="entry name" value="Colicin_pyocin"/>
</dbReference>
<keyword evidence="2" id="KW-0079">Bacteriocin immunity</keyword>
<name>A0ABX8PVC4_9PSED</name>
<reference evidence="3 4" key="2">
    <citation type="journal article" date="2021" name="Microorganisms">
        <title>The Ever-Expanding Pseudomonas Genus: Description of 43 New Species and Partition of the Pseudomonas putida Group.</title>
        <authorList>
            <person name="Girard L."/>
            <person name="Lood C."/>
            <person name="Hofte M."/>
            <person name="Vandamme P."/>
            <person name="Rokni-Zadeh H."/>
            <person name="van Noort V."/>
            <person name="Lavigne R."/>
            <person name="De Mot R."/>
        </authorList>
    </citation>
    <scope>NUCLEOTIDE SEQUENCE [LARGE SCALE GENOMIC DNA]</scope>
    <source>
        <strain evidence="3 4">ZA 5.3</strain>
    </source>
</reference>
<dbReference type="RefSeq" id="WP_150707646.1">
    <property type="nucleotide sequence ID" value="NZ_CP077089.1"/>
</dbReference>
<reference evidence="3 4" key="1">
    <citation type="journal article" date="2020" name="Microorganisms">
        <title>Reliable Identification of Environmental Pseudomonas Isolates Using the rpoD Gene.</title>
        <authorList>
            <consortium name="The Broad Institute Genome Sequencing Platform"/>
            <person name="Girard L."/>
            <person name="Lood C."/>
            <person name="Rokni-Zadeh H."/>
            <person name="van Noort V."/>
            <person name="Lavigne R."/>
            <person name="De Mot R."/>
        </authorList>
    </citation>
    <scope>NUCLEOTIDE SEQUENCE [LARGE SCALE GENOMIC DNA]</scope>
    <source>
        <strain evidence="3 4">ZA 5.3</strain>
    </source>
</reference>
<dbReference type="Proteomes" id="UP000646386">
    <property type="component" value="Chromosome"/>
</dbReference>
<accession>A0ABX8PVC4</accession>